<organism evidence="1 2">
    <name type="scientific">Rangifer tarandus platyrhynchus</name>
    <name type="common">Svalbard reindeer</name>
    <dbReference type="NCBI Taxonomy" id="3082113"/>
    <lineage>
        <taxon>Eukaryota</taxon>
        <taxon>Metazoa</taxon>
        <taxon>Chordata</taxon>
        <taxon>Craniata</taxon>
        <taxon>Vertebrata</taxon>
        <taxon>Euteleostomi</taxon>
        <taxon>Mammalia</taxon>
        <taxon>Eutheria</taxon>
        <taxon>Laurasiatheria</taxon>
        <taxon>Artiodactyla</taxon>
        <taxon>Ruminantia</taxon>
        <taxon>Pecora</taxon>
        <taxon>Cervidae</taxon>
        <taxon>Odocoileinae</taxon>
        <taxon>Rangifer</taxon>
    </lineage>
</organism>
<gene>
    <name evidence="1" type="ORF">MRATA1EN1_LOCUS20614</name>
</gene>
<accession>A0ABN8ZCM1</accession>
<name>A0ABN8ZCM1_RANTA</name>
<protein>
    <submittedName>
        <fullName evidence="1">Uncharacterized protein</fullName>
    </submittedName>
</protein>
<dbReference type="EMBL" id="OX459967">
    <property type="protein sequence ID" value="CAI9171652.1"/>
    <property type="molecule type" value="Genomic_DNA"/>
</dbReference>
<sequence length="116" mass="13133">MYCLTVLEAICPGSRCPWGWFLLRVEREECVSLLSSGGWPAILGILWLVEASLHLCLHLHVFSLDVYLYPNFPFFIETVVYWIHFSSVQLLSRVRLFATPWTAAGQASLSNTNSLG</sequence>
<proteinExistence type="predicted"/>
<evidence type="ECO:0000313" key="1">
    <source>
        <dbReference type="EMBL" id="CAI9171652.1"/>
    </source>
</evidence>
<evidence type="ECO:0000313" key="2">
    <source>
        <dbReference type="Proteomes" id="UP001176941"/>
    </source>
</evidence>
<keyword evidence="2" id="KW-1185">Reference proteome</keyword>
<reference evidence="1" key="1">
    <citation type="submission" date="2023-04" db="EMBL/GenBank/DDBJ databases">
        <authorList>
            <consortium name="ELIXIR-Norway"/>
        </authorList>
    </citation>
    <scope>NUCLEOTIDE SEQUENCE [LARGE SCALE GENOMIC DNA]</scope>
</reference>
<dbReference type="Proteomes" id="UP001176941">
    <property type="component" value="Chromosome 31"/>
</dbReference>